<dbReference type="PANTHER" id="PTHR23028:SF53">
    <property type="entry name" value="ACYL_TRANSF_3 DOMAIN-CONTAINING PROTEIN"/>
    <property type="match status" value="1"/>
</dbReference>
<evidence type="ECO:0000259" key="2">
    <source>
        <dbReference type="Pfam" id="PF01757"/>
    </source>
</evidence>
<feature type="transmembrane region" description="Helical" evidence="1">
    <location>
        <begin position="175"/>
        <end position="200"/>
    </location>
</feature>
<keyword evidence="4" id="KW-1185">Reference proteome</keyword>
<dbReference type="Pfam" id="PF01757">
    <property type="entry name" value="Acyl_transf_3"/>
    <property type="match status" value="1"/>
</dbReference>
<dbReference type="GO" id="GO:0009103">
    <property type="term" value="P:lipopolysaccharide biosynthetic process"/>
    <property type="evidence" value="ECO:0007669"/>
    <property type="project" value="TreeGrafter"/>
</dbReference>
<keyword evidence="1" id="KW-1133">Transmembrane helix</keyword>
<accession>A0A433J7K7</accession>
<evidence type="ECO:0000256" key="1">
    <source>
        <dbReference type="SAM" id="Phobius"/>
    </source>
</evidence>
<protein>
    <submittedName>
        <fullName evidence="3">Acyltransferase</fullName>
    </submittedName>
</protein>
<dbReference type="Proteomes" id="UP000280346">
    <property type="component" value="Unassembled WGS sequence"/>
</dbReference>
<feature type="transmembrane region" description="Helical" evidence="1">
    <location>
        <begin position="283"/>
        <end position="304"/>
    </location>
</feature>
<dbReference type="RefSeq" id="WP_126999221.1">
    <property type="nucleotide sequence ID" value="NZ_JBNPXW010000003.1"/>
</dbReference>
<feature type="transmembrane region" description="Helical" evidence="1">
    <location>
        <begin position="316"/>
        <end position="339"/>
    </location>
</feature>
<dbReference type="OrthoDB" id="505919at2"/>
<feature type="transmembrane region" description="Helical" evidence="1">
    <location>
        <begin position="47"/>
        <end position="65"/>
    </location>
</feature>
<dbReference type="EMBL" id="RZIJ01000011">
    <property type="protein sequence ID" value="RUQ69671.1"/>
    <property type="molecule type" value="Genomic_DNA"/>
</dbReference>
<feature type="transmembrane region" description="Helical" evidence="1">
    <location>
        <begin position="6"/>
        <end position="26"/>
    </location>
</feature>
<feature type="transmembrane region" description="Helical" evidence="1">
    <location>
        <begin position="256"/>
        <end position="277"/>
    </location>
</feature>
<keyword evidence="3" id="KW-0012">Acyltransferase</keyword>
<name>A0A433J7K7_9PROT</name>
<reference evidence="3 4" key="1">
    <citation type="submission" date="2018-12" db="EMBL/GenBank/DDBJ databases">
        <authorList>
            <person name="Yang Y."/>
        </authorList>
    </citation>
    <scope>NUCLEOTIDE SEQUENCE [LARGE SCALE GENOMIC DNA]</scope>
    <source>
        <strain evidence="3 4">GSF71</strain>
    </source>
</reference>
<keyword evidence="1" id="KW-0472">Membrane</keyword>
<keyword evidence="1" id="KW-0812">Transmembrane</keyword>
<dbReference type="InterPro" id="IPR002656">
    <property type="entry name" value="Acyl_transf_3_dom"/>
</dbReference>
<dbReference type="InterPro" id="IPR050879">
    <property type="entry name" value="Acyltransferase_3"/>
</dbReference>
<feature type="transmembrane region" description="Helical" evidence="1">
    <location>
        <begin position="229"/>
        <end position="244"/>
    </location>
</feature>
<evidence type="ECO:0000313" key="3">
    <source>
        <dbReference type="EMBL" id="RUQ69671.1"/>
    </source>
</evidence>
<dbReference type="GO" id="GO:0016747">
    <property type="term" value="F:acyltransferase activity, transferring groups other than amino-acyl groups"/>
    <property type="evidence" value="ECO:0007669"/>
    <property type="project" value="InterPro"/>
</dbReference>
<dbReference type="GO" id="GO:0016020">
    <property type="term" value="C:membrane"/>
    <property type="evidence" value="ECO:0007669"/>
    <property type="project" value="TreeGrafter"/>
</dbReference>
<organism evidence="3 4">
    <name type="scientific">Azospirillum doebereinerae</name>
    <dbReference type="NCBI Taxonomy" id="92933"/>
    <lineage>
        <taxon>Bacteria</taxon>
        <taxon>Pseudomonadati</taxon>
        <taxon>Pseudomonadota</taxon>
        <taxon>Alphaproteobacteria</taxon>
        <taxon>Rhodospirillales</taxon>
        <taxon>Azospirillaceae</taxon>
        <taxon>Azospirillum</taxon>
    </lineage>
</organism>
<feature type="transmembrane region" description="Helical" evidence="1">
    <location>
        <begin position="119"/>
        <end position="143"/>
    </location>
</feature>
<comment type="caution">
    <text evidence="3">The sequence shown here is derived from an EMBL/GenBank/DDBJ whole genome shotgun (WGS) entry which is preliminary data.</text>
</comment>
<keyword evidence="3" id="KW-0808">Transferase</keyword>
<feature type="domain" description="Acyltransferase 3" evidence="2">
    <location>
        <begin position="40"/>
        <end position="357"/>
    </location>
</feature>
<gene>
    <name evidence="3" type="ORF">EJ913_14970</name>
</gene>
<dbReference type="AlphaFoldDB" id="A0A433J7K7"/>
<feature type="transmembrane region" description="Helical" evidence="1">
    <location>
        <begin position="77"/>
        <end position="98"/>
    </location>
</feature>
<proteinExistence type="predicted"/>
<dbReference type="PANTHER" id="PTHR23028">
    <property type="entry name" value="ACETYLTRANSFERASE"/>
    <property type="match status" value="1"/>
</dbReference>
<feature type="transmembrane region" description="Helical" evidence="1">
    <location>
        <begin position="345"/>
        <end position="368"/>
    </location>
</feature>
<sequence>MSNTPLLALALYGVALGVATLLLRLLPAGALPESGAGRFRAIDGLRGPLAYGVFIHHGVITWGWLYTGQWVAPESRLAVHLGQSSVALFFMVTAFLFWTRVLDSRSRMDWAAFALSRAYRLYPVYLLAWTGAVLIALASTGFAPKVDALSMVRSLIGWATFKTPAVNGMENAGQIVAYATWSLKYELLFYAALPGLAFLLRRSGRRAAALGSLGATVAVYAYFRGFSPVILACFLGGFAAAHWVRRPELAAFGRSAAGGAVALAALAGTVAGFDTAYAPLPLLGLSVVFLAIASGQSFGGVLAWRPVLWLGEISYGVYLLHGLVIWLALTGNAALPGAVREDGTLFAAALAGVGALVVLLASAVHLTVERPAMALGRRHAARLKTAPPRPALDSAGA</sequence>
<evidence type="ECO:0000313" key="4">
    <source>
        <dbReference type="Proteomes" id="UP000280346"/>
    </source>
</evidence>